<protein>
    <submittedName>
        <fullName evidence="3">DUF6915 family protein</fullName>
    </submittedName>
</protein>
<sequence>MAHPWHHARSSAKKFGGTAEDYLAIHQWFDQTKAHQPDARHRALLHSSFGIFLCEQVHGVTLTNSAGRTIPVRVIGEQHVQEDMGGVIPTVQDWLAELPLRPWMAVGARGLREALEETPGADVPPARHGAQPKQTGAEASE</sequence>
<dbReference type="Pfam" id="PF21866">
    <property type="entry name" value="DUF6915"/>
    <property type="match status" value="1"/>
</dbReference>
<comment type="caution">
    <text evidence="3">The sequence shown here is derived from an EMBL/GenBank/DDBJ whole genome shotgun (WGS) entry which is preliminary data.</text>
</comment>
<feature type="region of interest" description="Disordered" evidence="1">
    <location>
        <begin position="115"/>
        <end position="141"/>
    </location>
</feature>
<dbReference type="Proteomes" id="UP001595952">
    <property type="component" value="Unassembled WGS sequence"/>
</dbReference>
<dbReference type="EMBL" id="JBHSEI010000002">
    <property type="protein sequence ID" value="MFC4637765.1"/>
    <property type="molecule type" value="Genomic_DNA"/>
</dbReference>
<dbReference type="InterPro" id="IPR054061">
    <property type="entry name" value="DUF6915"/>
</dbReference>
<name>A0ABV9I7U4_9DEIO</name>
<reference evidence="4" key="1">
    <citation type="journal article" date="2019" name="Int. J. Syst. Evol. Microbiol.">
        <title>The Global Catalogue of Microorganisms (GCM) 10K type strain sequencing project: providing services to taxonomists for standard genome sequencing and annotation.</title>
        <authorList>
            <consortium name="The Broad Institute Genomics Platform"/>
            <consortium name="The Broad Institute Genome Sequencing Center for Infectious Disease"/>
            <person name="Wu L."/>
            <person name="Ma J."/>
        </authorList>
    </citation>
    <scope>NUCLEOTIDE SEQUENCE [LARGE SCALE GENOMIC DNA]</scope>
    <source>
        <strain evidence="4">CCUG 55995</strain>
    </source>
</reference>
<evidence type="ECO:0000256" key="1">
    <source>
        <dbReference type="SAM" id="MobiDB-lite"/>
    </source>
</evidence>
<accession>A0ABV9I7U4</accession>
<feature type="domain" description="DUF6915" evidence="2">
    <location>
        <begin position="2"/>
        <end position="104"/>
    </location>
</feature>
<evidence type="ECO:0000313" key="4">
    <source>
        <dbReference type="Proteomes" id="UP001595952"/>
    </source>
</evidence>
<organism evidence="3 4">
    <name type="scientific">Deinococcus hohokamensis</name>
    <dbReference type="NCBI Taxonomy" id="309883"/>
    <lineage>
        <taxon>Bacteria</taxon>
        <taxon>Thermotogati</taxon>
        <taxon>Deinococcota</taxon>
        <taxon>Deinococci</taxon>
        <taxon>Deinococcales</taxon>
        <taxon>Deinococcaceae</taxon>
        <taxon>Deinococcus</taxon>
    </lineage>
</organism>
<keyword evidence="4" id="KW-1185">Reference proteome</keyword>
<gene>
    <name evidence="3" type="ORF">ACFO0D_05365</name>
</gene>
<evidence type="ECO:0000313" key="3">
    <source>
        <dbReference type="EMBL" id="MFC4637765.1"/>
    </source>
</evidence>
<proteinExistence type="predicted"/>
<evidence type="ECO:0000259" key="2">
    <source>
        <dbReference type="Pfam" id="PF21866"/>
    </source>
</evidence>
<dbReference type="RefSeq" id="WP_380060798.1">
    <property type="nucleotide sequence ID" value="NZ_JBHSEI010000002.1"/>
</dbReference>